<accession>A0A0E9QBR5</accession>
<reference evidence="1" key="2">
    <citation type="journal article" date="2015" name="Fish Shellfish Immunol.">
        <title>Early steps in the European eel (Anguilla anguilla)-Vibrio vulnificus interaction in the gills: Role of the RtxA13 toxin.</title>
        <authorList>
            <person name="Callol A."/>
            <person name="Pajuelo D."/>
            <person name="Ebbesson L."/>
            <person name="Teles M."/>
            <person name="MacKenzie S."/>
            <person name="Amaro C."/>
        </authorList>
    </citation>
    <scope>NUCLEOTIDE SEQUENCE</scope>
</reference>
<evidence type="ECO:0000313" key="1">
    <source>
        <dbReference type="EMBL" id="JAH13967.1"/>
    </source>
</evidence>
<dbReference type="EMBL" id="GBXM01094610">
    <property type="protein sequence ID" value="JAH13967.1"/>
    <property type="molecule type" value="Transcribed_RNA"/>
</dbReference>
<organism evidence="1">
    <name type="scientific">Anguilla anguilla</name>
    <name type="common">European freshwater eel</name>
    <name type="synonym">Muraena anguilla</name>
    <dbReference type="NCBI Taxonomy" id="7936"/>
    <lineage>
        <taxon>Eukaryota</taxon>
        <taxon>Metazoa</taxon>
        <taxon>Chordata</taxon>
        <taxon>Craniata</taxon>
        <taxon>Vertebrata</taxon>
        <taxon>Euteleostomi</taxon>
        <taxon>Actinopterygii</taxon>
        <taxon>Neopterygii</taxon>
        <taxon>Teleostei</taxon>
        <taxon>Anguilliformes</taxon>
        <taxon>Anguillidae</taxon>
        <taxon>Anguilla</taxon>
    </lineage>
</organism>
<reference evidence="1" key="1">
    <citation type="submission" date="2014-11" db="EMBL/GenBank/DDBJ databases">
        <authorList>
            <person name="Amaro Gonzalez C."/>
        </authorList>
    </citation>
    <scope>NUCLEOTIDE SEQUENCE</scope>
</reference>
<name>A0A0E9QBR5_ANGAN</name>
<proteinExistence type="predicted"/>
<dbReference type="AlphaFoldDB" id="A0A0E9QBR5"/>
<sequence length="42" mass="4883">MLFFQDSAGEICALKVSITVTNIACIHKFRLQQMKTYFEDLK</sequence>
<protein>
    <submittedName>
        <fullName evidence="1">Uncharacterized protein</fullName>
    </submittedName>
</protein>